<evidence type="ECO:0000259" key="1">
    <source>
        <dbReference type="Pfam" id="PF02492"/>
    </source>
</evidence>
<keyword evidence="3" id="KW-1185">Reference proteome</keyword>
<dbReference type="Proteomes" id="UP000636394">
    <property type="component" value="Unassembled WGS sequence"/>
</dbReference>
<evidence type="ECO:0000313" key="2">
    <source>
        <dbReference type="EMBL" id="NHM13566.1"/>
    </source>
</evidence>
<name>A0ABX0IID0_9ACTN</name>
<gene>
    <name evidence="2" type="ORF">GMI68_02065</name>
</gene>
<evidence type="ECO:0000313" key="3">
    <source>
        <dbReference type="Proteomes" id="UP000636394"/>
    </source>
</evidence>
<dbReference type="Pfam" id="PF02492">
    <property type="entry name" value="cobW"/>
    <property type="match status" value="1"/>
</dbReference>
<feature type="domain" description="CobW/HypB/UreG nucleotide-binding" evidence="1">
    <location>
        <begin position="7"/>
        <end position="182"/>
    </location>
</feature>
<dbReference type="RefSeq" id="WP_166338513.1">
    <property type="nucleotide sequence ID" value="NZ_WPCR01000002.1"/>
</dbReference>
<dbReference type="PANTHER" id="PTHR13748:SF62">
    <property type="entry name" value="COBW DOMAIN-CONTAINING PROTEIN"/>
    <property type="match status" value="1"/>
</dbReference>
<dbReference type="InterPro" id="IPR027417">
    <property type="entry name" value="P-loop_NTPase"/>
</dbReference>
<dbReference type="EMBL" id="WPCR01000002">
    <property type="protein sequence ID" value="NHM13566.1"/>
    <property type="molecule type" value="Genomic_DNA"/>
</dbReference>
<dbReference type="Gene3D" id="3.40.50.300">
    <property type="entry name" value="P-loop containing nucleotide triphosphate hydrolases"/>
    <property type="match status" value="1"/>
</dbReference>
<dbReference type="PANTHER" id="PTHR13748">
    <property type="entry name" value="COBW-RELATED"/>
    <property type="match status" value="1"/>
</dbReference>
<protein>
    <submittedName>
        <fullName evidence="2">GTPase (G3E family)</fullName>
    </submittedName>
</protein>
<organism evidence="2 3">
    <name type="scientific">Xiamenia xianingshaonis</name>
    <dbReference type="NCBI Taxonomy" id="2682776"/>
    <lineage>
        <taxon>Bacteria</taxon>
        <taxon>Bacillati</taxon>
        <taxon>Actinomycetota</taxon>
        <taxon>Coriobacteriia</taxon>
        <taxon>Eggerthellales</taxon>
        <taxon>Eggerthellaceae</taxon>
        <taxon>Xiamenia</taxon>
    </lineage>
</organism>
<dbReference type="InterPro" id="IPR003495">
    <property type="entry name" value="CobW/HypB/UreG_nucleotide-bd"/>
</dbReference>
<proteinExistence type="predicted"/>
<dbReference type="SUPFAM" id="SSF52540">
    <property type="entry name" value="P-loop containing nucleoside triphosphate hydrolases"/>
    <property type="match status" value="1"/>
</dbReference>
<accession>A0ABX0IID0</accession>
<comment type="caution">
    <text evidence="2">The sequence shown here is derived from an EMBL/GenBank/DDBJ whole genome shotgun (WGS) entry which is preliminary data.</text>
</comment>
<reference evidence="2 3" key="1">
    <citation type="submission" date="2019-11" db="EMBL/GenBank/DDBJ databases">
        <title>Eggerthellaceae novel genus isolated from the rectal contents of marmort.</title>
        <authorList>
            <person name="Zhang G."/>
        </authorList>
    </citation>
    <scope>NUCLEOTIDE SEQUENCE [LARGE SCALE GENOMIC DNA]</scope>
    <source>
        <strain evidence="3">zg-886</strain>
    </source>
</reference>
<dbReference type="InterPro" id="IPR051316">
    <property type="entry name" value="Zinc-reg_GTPase_activator"/>
</dbReference>
<sequence length="362" mass="40804">MEALSFMVVSGFLGAGKTTTMIALAEHMNKTFGETAIIANDLGANLVDTNLTQTSGCTVTEIANGCICYQMDNVVDQLRRLRDKDNAVFVMSDIPGCGVGALDHVYHTLARDHAEEFKLAPFTVIVDPERLRMIMPEKADINLPEELVYLLQLQLEEADAVVLNKCDLLTPEEQERYVDFLKTAVPDVPVLCISARERTGIEALADFITTNTTALKNFSVRNNHEFELAEAKLTWYNRRMFMKTLDEGKIDMNAVADDVIEEIRMGLIEKKRNVPHLKTFATSGNGDFNKASLIGVDYDIEYEQKFLRDHKNMRMIINARAVCESRVLARIVDDAIDEVCERYDLDCQIFFTECFGMADEGR</sequence>